<dbReference type="HOGENOM" id="CLU_2357748_0_0_5"/>
<accession>Q982S9</accession>
<evidence type="ECO:0000313" key="2">
    <source>
        <dbReference type="Proteomes" id="UP000000552"/>
    </source>
</evidence>
<gene>
    <name evidence="1" type="ordered locus">msr8512</name>
</gene>
<protein>
    <submittedName>
        <fullName evidence="1">Msr8512 protein</fullName>
    </submittedName>
</protein>
<dbReference type="RefSeq" id="WP_010915676.1">
    <property type="nucleotide sequence ID" value="NC_002678.2"/>
</dbReference>
<dbReference type="eggNOG" id="ENOG502ZVP1">
    <property type="taxonomic scope" value="Bacteria"/>
</dbReference>
<dbReference type="PATRIC" id="fig|266835.9.peg.6806"/>
<reference evidence="1 2" key="1">
    <citation type="journal article" date="2000" name="DNA Res.">
        <title>Complete genome structure of the nitrogen-fixing symbiotic bacterium Mesorhizobium loti.</title>
        <authorList>
            <person name="Kaneko T."/>
            <person name="Nakamura Y."/>
            <person name="Sato S."/>
            <person name="Asamizu E."/>
            <person name="Kato T."/>
            <person name="Sasamoto S."/>
            <person name="Watanabe A."/>
            <person name="Idesawa K."/>
            <person name="Ishikawa A."/>
            <person name="Kawashima K."/>
            <person name="Kimura T."/>
            <person name="Kishida Y."/>
            <person name="Kiyokawa C."/>
            <person name="Kohara M."/>
            <person name="Matsumoto M."/>
            <person name="Matsuno A."/>
            <person name="Mochizuki Y."/>
            <person name="Nakayama S."/>
            <person name="Nakazaki N."/>
            <person name="Shimpo S."/>
            <person name="Sugimoto M."/>
            <person name="Takeuchi C."/>
            <person name="Yamada M."/>
            <person name="Tabata S."/>
        </authorList>
    </citation>
    <scope>NUCLEOTIDE SEQUENCE [LARGE SCALE GENOMIC DNA]</scope>
    <source>
        <strain evidence="2">LMG 29417 / CECT 9101 / MAFF 303099</strain>
    </source>
</reference>
<dbReference type="AlphaFoldDB" id="Q982S9"/>
<dbReference type="EMBL" id="BA000012">
    <property type="protein sequence ID" value="BAB54377.1"/>
    <property type="molecule type" value="Genomic_DNA"/>
</dbReference>
<organism evidence="1 2">
    <name type="scientific">Mesorhizobium japonicum (strain LMG 29417 / CECT 9101 / MAFF 303099)</name>
    <name type="common">Mesorhizobium loti (strain MAFF 303099)</name>
    <dbReference type="NCBI Taxonomy" id="266835"/>
    <lineage>
        <taxon>Bacteria</taxon>
        <taxon>Pseudomonadati</taxon>
        <taxon>Pseudomonadota</taxon>
        <taxon>Alphaproteobacteria</taxon>
        <taxon>Hyphomicrobiales</taxon>
        <taxon>Phyllobacteriaceae</taxon>
        <taxon>Mesorhizobium</taxon>
    </lineage>
</organism>
<name>Q982S9_RHILO</name>
<dbReference type="KEGG" id="mlo:msr8512"/>
<sequence length="96" mass="10247">MTDSMLPILRQLHDADGDRARADILLRMPDAVVMTFHPVIDAACHRAGFEAGANFLAVRVSLSLAVRDGKGQPPAELAIVAEQFRIGMAEFSAGAS</sequence>
<proteinExistence type="predicted"/>
<evidence type="ECO:0000313" key="1">
    <source>
        <dbReference type="EMBL" id="BAB54377.1"/>
    </source>
</evidence>
<dbReference type="Proteomes" id="UP000000552">
    <property type="component" value="Chromosome"/>
</dbReference>